<keyword evidence="6 7" id="KW-0472">Membrane</keyword>
<comment type="caution">
    <text evidence="9">The sequence shown here is derived from an EMBL/GenBank/DDBJ whole genome shotgun (WGS) entry which is preliminary data.</text>
</comment>
<comment type="subcellular location">
    <subcellularLocation>
        <location evidence="1 7">Cell membrane</location>
        <topology evidence="1 7">Multi-pass membrane protein</topology>
    </subcellularLocation>
</comment>
<proteinExistence type="inferred from homology"/>
<evidence type="ECO:0000256" key="1">
    <source>
        <dbReference type="ARBA" id="ARBA00004651"/>
    </source>
</evidence>
<dbReference type="Pfam" id="PF00528">
    <property type="entry name" value="BPD_transp_1"/>
    <property type="match status" value="1"/>
</dbReference>
<keyword evidence="4 7" id="KW-0812">Transmembrane</keyword>
<dbReference type="InterPro" id="IPR051393">
    <property type="entry name" value="ABC_transporter_permease"/>
</dbReference>
<evidence type="ECO:0000313" key="9">
    <source>
        <dbReference type="EMBL" id="RED55147.1"/>
    </source>
</evidence>
<evidence type="ECO:0000313" key="10">
    <source>
        <dbReference type="Proteomes" id="UP000256869"/>
    </source>
</evidence>
<feature type="transmembrane region" description="Helical" evidence="7">
    <location>
        <begin position="292"/>
        <end position="311"/>
    </location>
</feature>
<dbReference type="AlphaFoldDB" id="A0A3D9I068"/>
<evidence type="ECO:0000256" key="7">
    <source>
        <dbReference type="RuleBase" id="RU363032"/>
    </source>
</evidence>
<keyword evidence="9" id="KW-0762">Sugar transport</keyword>
<dbReference type="SUPFAM" id="SSF161098">
    <property type="entry name" value="MetI-like"/>
    <property type="match status" value="1"/>
</dbReference>
<protein>
    <submittedName>
        <fullName evidence="9">Multiple sugar transport system permease protein</fullName>
    </submittedName>
</protein>
<dbReference type="InterPro" id="IPR035906">
    <property type="entry name" value="MetI-like_sf"/>
</dbReference>
<dbReference type="OrthoDB" id="42615at2"/>
<keyword evidence="5 7" id="KW-1133">Transmembrane helix</keyword>
<dbReference type="PROSITE" id="PS50928">
    <property type="entry name" value="ABC_TM1"/>
    <property type="match status" value="1"/>
</dbReference>
<dbReference type="Gene3D" id="1.10.3720.10">
    <property type="entry name" value="MetI-like"/>
    <property type="match status" value="1"/>
</dbReference>
<dbReference type="EMBL" id="QRDY01000019">
    <property type="protein sequence ID" value="RED55147.1"/>
    <property type="molecule type" value="Genomic_DNA"/>
</dbReference>
<name>A0A3D9I068_9BACL</name>
<keyword evidence="2 7" id="KW-0813">Transport</keyword>
<accession>A0A3D9I068</accession>
<keyword evidence="10" id="KW-1185">Reference proteome</keyword>
<dbReference type="GO" id="GO:0005886">
    <property type="term" value="C:plasma membrane"/>
    <property type="evidence" value="ECO:0007669"/>
    <property type="project" value="UniProtKB-SubCell"/>
</dbReference>
<dbReference type="PANTHER" id="PTHR30193:SF37">
    <property type="entry name" value="INNER MEMBRANE ABC TRANSPORTER PERMEASE PROTEIN YCJO"/>
    <property type="match status" value="1"/>
</dbReference>
<evidence type="ECO:0000256" key="5">
    <source>
        <dbReference type="ARBA" id="ARBA00022989"/>
    </source>
</evidence>
<feature type="transmembrane region" description="Helical" evidence="7">
    <location>
        <begin position="176"/>
        <end position="196"/>
    </location>
</feature>
<dbReference type="Proteomes" id="UP000256869">
    <property type="component" value="Unassembled WGS sequence"/>
</dbReference>
<reference evidence="9 10" key="1">
    <citation type="submission" date="2018-07" db="EMBL/GenBank/DDBJ databases">
        <title>Genomic Encyclopedia of Type Strains, Phase III (KMG-III): the genomes of soil and plant-associated and newly described type strains.</title>
        <authorList>
            <person name="Whitman W."/>
        </authorList>
    </citation>
    <scope>NUCLEOTIDE SEQUENCE [LARGE SCALE GENOMIC DNA]</scope>
    <source>
        <strain evidence="9 10">CECT 8236</strain>
    </source>
</reference>
<dbReference type="GO" id="GO:0055085">
    <property type="term" value="P:transmembrane transport"/>
    <property type="evidence" value="ECO:0007669"/>
    <property type="project" value="InterPro"/>
</dbReference>
<dbReference type="InterPro" id="IPR000515">
    <property type="entry name" value="MetI-like"/>
</dbReference>
<gene>
    <name evidence="9" type="ORF">DFP95_11982</name>
</gene>
<keyword evidence="3" id="KW-1003">Cell membrane</keyword>
<feature type="transmembrane region" description="Helical" evidence="7">
    <location>
        <begin position="228"/>
        <end position="249"/>
    </location>
</feature>
<feature type="transmembrane region" description="Helical" evidence="7">
    <location>
        <begin position="20"/>
        <end position="41"/>
    </location>
</feature>
<dbReference type="CDD" id="cd06261">
    <property type="entry name" value="TM_PBP2"/>
    <property type="match status" value="1"/>
</dbReference>
<evidence type="ECO:0000256" key="2">
    <source>
        <dbReference type="ARBA" id="ARBA00022448"/>
    </source>
</evidence>
<dbReference type="SUPFAM" id="SSF160964">
    <property type="entry name" value="MalF N-terminal region-like"/>
    <property type="match status" value="1"/>
</dbReference>
<comment type="similarity">
    <text evidence="7">Belongs to the binding-protein-dependent transport system permease family.</text>
</comment>
<feature type="transmembrane region" description="Helical" evidence="7">
    <location>
        <begin position="75"/>
        <end position="101"/>
    </location>
</feature>
<evidence type="ECO:0000256" key="4">
    <source>
        <dbReference type="ARBA" id="ARBA00022692"/>
    </source>
</evidence>
<dbReference type="PANTHER" id="PTHR30193">
    <property type="entry name" value="ABC TRANSPORTER PERMEASE PROTEIN"/>
    <property type="match status" value="1"/>
</dbReference>
<evidence type="ECO:0000259" key="8">
    <source>
        <dbReference type="PROSITE" id="PS50928"/>
    </source>
</evidence>
<dbReference type="RefSeq" id="WP_115995008.1">
    <property type="nucleotide sequence ID" value="NZ_QRDY01000019.1"/>
</dbReference>
<organism evidence="9 10">
    <name type="scientific">Cohnella lupini</name>
    <dbReference type="NCBI Taxonomy" id="1294267"/>
    <lineage>
        <taxon>Bacteria</taxon>
        <taxon>Bacillati</taxon>
        <taxon>Bacillota</taxon>
        <taxon>Bacilli</taxon>
        <taxon>Bacillales</taxon>
        <taxon>Paenibacillaceae</taxon>
        <taxon>Cohnella</taxon>
    </lineage>
</organism>
<evidence type="ECO:0000256" key="6">
    <source>
        <dbReference type="ARBA" id="ARBA00023136"/>
    </source>
</evidence>
<feature type="domain" description="ABC transmembrane type-1" evidence="8">
    <location>
        <begin position="76"/>
        <end position="310"/>
    </location>
</feature>
<evidence type="ECO:0000256" key="3">
    <source>
        <dbReference type="ARBA" id="ARBA00022475"/>
    </source>
</evidence>
<sequence>MLRPKGTARRNRYDNSAYFYLLPALLLLAVFIVYPIMNTLITSFKGEYRFLTGDFEGYSWQNYVEIIKDPIFRRAILNTLFIAFVCIPASMAIALFLSLILNSIQKWQGFFMTLFYLPQVTNVIAAGIVFAFMFNTNFGVINMILGWFGIDPVAWISGQGIASSPKLYHQAYARSLFIVFVYTVWQGISLKIILFLSGLQNINKQYYQAAKVDGTSTWRMIRKITLPLLSPTTLYVFITSVITAFKAYAQVVALFGNQYGPAGDDSKMMITIVGYMMDSMGDYLSPGSISKASSAAMILVVMVMIVTAVQIKISKKWVHYN</sequence>